<dbReference type="GeneID" id="19896104"/>
<keyword evidence="5" id="KW-0472">Membrane</keyword>
<evidence type="ECO:0000313" key="7">
    <source>
        <dbReference type="EMBL" id="EMR09469.1"/>
    </source>
</evidence>
<keyword evidence="4" id="KW-1015">Disulfide bond</keyword>
<feature type="domain" description="CFEM" evidence="6">
    <location>
        <begin position="180"/>
        <end position="222"/>
    </location>
</feature>
<keyword evidence="5" id="KW-1133">Transmembrane helix</keyword>
<dbReference type="Proteomes" id="UP000011958">
    <property type="component" value="Unassembled WGS sequence"/>
</dbReference>
<evidence type="ECO:0000313" key="8">
    <source>
        <dbReference type="Proteomes" id="UP000011958"/>
    </source>
</evidence>
<organism evidence="7 8">
    <name type="scientific">Pneumocystis murina (strain B123)</name>
    <name type="common">Mouse pneumocystis pneumonia agent</name>
    <name type="synonym">Pneumocystis carinii f. sp. muris</name>
    <dbReference type="NCBI Taxonomy" id="1069680"/>
    <lineage>
        <taxon>Eukaryota</taxon>
        <taxon>Fungi</taxon>
        <taxon>Dikarya</taxon>
        <taxon>Ascomycota</taxon>
        <taxon>Taphrinomycotina</taxon>
        <taxon>Pneumocystomycetes</taxon>
        <taxon>Pneumocystaceae</taxon>
        <taxon>Pneumocystis</taxon>
    </lineage>
</organism>
<evidence type="ECO:0000256" key="5">
    <source>
        <dbReference type="SAM" id="Phobius"/>
    </source>
</evidence>
<proteinExistence type="predicted"/>
<name>M7PG80_PNEMU</name>
<sequence length="292" mass="33440">MKNIIFITFAGYILVFFKFIDTIYAAPNYISDDYKEHKNKIYQINNHFSDASSLYKSNDNLNYQKKSDQKESGLYHPRSQFKDTCKSVTLKAKSEDTKKCVLDKLKKTRCVDTDILCLCDSKASHRVIQDCSEFPKYDLTFGIYFDKLCFSAALELDCISPPDPSFPTVICKDLFEGSGLDENARNCMRKAVKHSMCKNISYISCLCDSRSFSYEISECIKDPSFGKKVGTFLNTLCRTPSLLPGCSHSQFLPQVIENEENTGERLYKIKMKEIIFLMLGITIPISLRLMEI</sequence>
<keyword evidence="2" id="KW-0964">Secreted</keyword>
<dbReference type="VEuPathDB" id="FungiDB:PNEG_02411"/>
<comment type="caution">
    <text evidence="7">The sequence shown here is derived from an EMBL/GenBank/DDBJ whole genome shotgun (WGS) entry which is preliminary data.</text>
</comment>
<evidence type="ECO:0000256" key="1">
    <source>
        <dbReference type="ARBA" id="ARBA00004613"/>
    </source>
</evidence>
<accession>M7PG80</accession>
<gene>
    <name evidence="7" type="ORF">PNEG_02411</name>
</gene>
<feature type="transmembrane region" description="Helical" evidence="5">
    <location>
        <begin position="274"/>
        <end position="290"/>
    </location>
</feature>
<dbReference type="AlphaFoldDB" id="M7PG80"/>
<evidence type="ECO:0000256" key="3">
    <source>
        <dbReference type="ARBA" id="ARBA00022729"/>
    </source>
</evidence>
<dbReference type="RefSeq" id="XP_007874417.1">
    <property type="nucleotide sequence ID" value="XM_007876226.1"/>
</dbReference>
<dbReference type="Pfam" id="PF05730">
    <property type="entry name" value="CFEM"/>
    <property type="match status" value="1"/>
</dbReference>
<reference evidence="8" key="1">
    <citation type="journal article" date="2016" name="Nat. Commun.">
        <title>Genome analysis of three Pneumocystis species reveals adaptation mechanisms to life exclusively in mammalian hosts.</title>
        <authorList>
            <person name="Ma L."/>
            <person name="Chen Z."/>
            <person name="Huang D.W."/>
            <person name="Kutty G."/>
            <person name="Ishihara M."/>
            <person name="Wang H."/>
            <person name="Abouelleil A."/>
            <person name="Bishop L."/>
            <person name="Davey E."/>
            <person name="Deng R."/>
            <person name="Deng X."/>
            <person name="Fan L."/>
            <person name="Fantoni G."/>
            <person name="Fitzgerald M."/>
            <person name="Gogineni E."/>
            <person name="Goldberg J.M."/>
            <person name="Handley G."/>
            <person name="Hu X."/>
            <person name="Huber C."/>
            <person name="Jiao X."/>
            <person name="Jones K."/>
            <person name="Levin J.Z."/>
            <person name="Liu Y."/>
            <person name="Macdonald P."/>
            <person name="Melnikov A."/>
            <person name="Raley C."/>
            <person name="Sassi M."/>
            <person name="Sherman B.T."/>
            <person name="Song X."/>
            <person name="Sykes S."/>
            <person name="Tran B."/>
            <person name="Walsh L."/>
            <person name="Xia Y."/>
            <person name="Yang J."/>
            <person name="Young S."/>
            <person name="Zeng Q."/>
            <person name="Zheng X."/>
            <person name="Stephens R."/>
            <person name="Nusbaum C."/>
            <person name="Birren B.W."/>
            <person name="Azadi P."/>
            <person name="Lempicki R.A."/>
            <person name="Cuomo C.A."/>
            <person name="Kovacs J.A."/>
        </authorList>
    </citation>
    <scope>NUCLEOTIDE SEQUENCE [LARGE SCALE GENOMIC DNA]</scope>
    <source>
        <strain evidence="8">B123</strain>
    </source>
</reference>
<keyword evidence="3" id="KW-0732">Signal</keyword>
<dbReference type="OrthoDB" id="5417496at2759"/>
<dbReference type="InterPro" id="IPR008427">
    <property type="entry name" value="Extracellular_membr_CFEM_dom"/>
</dbReference>
<dbReference type="EMBL" id="AFWA02000013">
    <property type="protein sequence ID" value="EMR09469.1"/>
    <property type="molecule type" value="Genomic_DNA"/>
</dbReference>
<protein>
    <recommendedName>
        <fullName evidence="6">CFEM domain-containing protein</fullName>
    </recommendedName>
</protein>
<comment type="subcellular location">
    <subcellularLocation>
        <location evidence="1">Secreted</location>
    </subcellularLocation>
</comment>
<evidence type="ECO:0000259" key="6">
    <source>
        <dbReference type="Pfam" id="PF05730"/>
    </source>
</evidence>
<evidence type="ECO:0000256" key="2">
    <source>
        <dbReference type="ARBA" id="ARBA00022525"/>
    </source>
</evidence>
<dbReference type="GO" id="GO:0005576">
    <property type="term" value="C:extracellular region"/>
    <property type="evidence" value="ECO:0007669"/>
    <property type="project" value="UniProtKB-SubCell"/>
</dbReference>
<evidence type="ECO:0000256" key="4">
    <source>
        <dbReference type="ARBA" id="ARBA00023157"/>
    </source>
</evidence>
<keyword evidence="5" id="KW-0812">Transmembrane</keyword>
<dbReference type="HOGENOM" id="CLU_953512_0_0_1"/>
<keyword evidence="8" id="KW-1185">Reference proteome</keyword>